<name>A0A895YJR7_9ACTN</name>
<dbReference type="InterPro" id="IPR027417">
    <property type="entry name" value="P-loop_NTPase"/>
</dbReference>
<feature type="domain" description="AAA" evidence="1">
    <location>
        <begin position="30"/>
        <end position="142"/>
    </location>
</feature>
<dbReference type="RefSeq" id="WP_239677016.1">
    <property type="nucleotide sequence ID" value="NZ_CP070499.1"/>
</dbReference>
<dbReference type="InterPro" id="IPR041682">
    <property type="entry name" value="AAA_14"/>
</dbReference>
<reference evidence="3" key="1">
    <citation type="submission" date="2021-02" db="EMBL/GenBank/DDBJ databases">
        <title>Natrosporangium hydrolyticum gen. nov., sp. nov, a haloalkaliphilic actinobacterium from a soda solonchak soil.</title>
        <authorList>
            <person name="Sorokin D.Y."/>
            <person name="Khijniak T.V."/>
            <person name="Zakharycheva A.P."/>
            <person name="Boueva O.V."/>
            <person name="Ariskina E.V."/>
            <person name="Hahnke R.L."/>
            <person name="Bunk B."/>
            <person name="Sproer C."/>
            <person name="Schumann P."/>
            <person name="Evtushenko L.I."/>
            <person name="Kublanov I.V."/>
        </authorList>
    </citation>
    <scope>NUCLEOTIDE SEQUENCE</scope>
    <source>
        <strain evidence="3">DSM 106523</strain>
    </source>
</reference>
<keyword evidence="3" id="KW-0547">Nucleotide-binding</keyword>
<dbReference type="EMBL" id="CP070499">
    <property type="protein sequence ID" value="QSB14856.1"/>
    <property type="molecule type" value="Genomic_DNA"/>
</dbReference>
<dbReference type="Pfam" id="PF13635">
    <property type="entry name" value="DUF4143"/>
    <property type="match status" value="1"/>
</dbReference>
<protein>
    <submittedName>
        <fullName evidence="3">ATP-binding protein</fullName>
    </submittedName>
</protein>
<dbReference type="KEGG" id="nhy:JQS43_00180"/>
<evidence type="ECO:0000313" key="3">
    <source>
        <dbReference type="EMBL" id="QSB14856.1"/>
    </source>
</evidence>
<gene>
    <name evidence="3" type="ORF">JQS43_00180</name>
</gene>
<keyword evidence="3" id="KW-0067">ATP-binding</keyword>
<evidence type="ECO:0000259" key="2">
    <source>
        <dbReference type="Pfam" id="PF13635"/>
    </source>
</evidence>
<evidence type="ECO:0000259" key="1">
    <source>
        <dbReference type="Pfam" id="PF13173"/>
    </source>
</evidence>
<dbReference type="PANTHER" id="PTHR43566">
    <property type="entry name" value="CONSERVED PROTEIN"/>
    <property type="match status" value="1"/>
</dbReference>
<dbReference type="SUPFAM" id="SSF52540">
    <property type="entry name" value="P-loop containing nucleoside triphosphate hydrolases"/>
    <property type="match status" value="1"/>
</dbReference>
<keyword evidence="4" id="KW-1185">Reference proteome</keyword>
<dbReference type="InterPro" id="IPR025420">
    <property type="entry name" value="DUF4143"/>
</dbReference>
<dbReference type="PANTHER" id="PTHR43566:SF2">
    <property type="entry name" value="DUF4143 DOMAIN-CONTAINING PROTEIN"/>
    <property type="match status" value="1"/>
</dbReference>
<dbReference type="Pfam" id="PF13173">
    <property type="entry name" value="AAA_14"/>
    <property type="match status" value="1"/>
</dbReference>
<sequence length="419" mass="45865">MGGTNDAADGTYALRAVDPLIGELLAGLPALLLVGPRAVGKTTTAHRFARSELRLDYPPTAQAVAVDPDAVLRELDEPVLIDEWQVAPAVLGAVKRAVDQAPHPGRFLVTGSVRGDLDSPTWPGTGRLVRVNMYGLTVAELLGRAPREPFLDRVAAQGVEHLPTPLERPDLRGYVELALRSGFPEAALELPADLRERWLDSYLDQLLTRDLAMIGGQRDPDRVRRYLEALALHTAGVVEHQAVFRAADLSRATADAYDHLLRNLLVAEAVPAWHSSRLKRLVRTPKRYLIEPALVASVLRLDTNSILQDALLLGRLLDTFVMAQLRAELPLCRSRPRLFHLRQADGRREIDLIAELSGRRTVAIEVKAGAPGTGDARHLAWLRDELGDEFVGGVILHTGQLAYSLGDRLTAAPISTLWA</sequence>
<dbReference type="GO" id="GO:0005524">
    <property type="term" value="F:ATP binding"/>
    <property type="evidence" value="ECO:0007669"/>
    <property type="project" value="UniProtKB-KW"/>
</dbReference>
<proteinExistence type="predicted"/>
<feature type="domain" description="DUF4143" evidence="2">
    <location>
        <begin position="209"/>
        <end position="369"/>
    </location>
</feature>
<dbReference type="Proteomes" id="UP000662857">
    <property type="component" value="Chromosome"/>
</dbReference>
<dbReference type="AlphaFoldDB" id="A0A895YJR7"/>
<organism evidence="3 4">
    <name type="scientific">Natronosporangium hydrolyticum</name>
    <dbReference type="NCBI Taxonomy" id="2811111"/>
    <lineage>
        <taxon>Bacteria</taxon>
        <taxon>Bacillati</taxon>
        <taxon>Actinomycetota</taxon>
        <taxon>Actinomycetes</taxon>
        <taxon>Micromonosporales</taxon>
        <taxon>Micromonosporaceae</taxon>
        <taxon>Natronosporangium</taxon>
    </lineage>
</organism>
<evidence type="ECO:0000313" key="4">
    <source>
        <dbReference type="Proteomes" id="UP000662857"/>
    </source>
</evidence>
<accession>A0A895YJR7</accession>